<dbReference type="EMBL" id="JAGKQM010000013">
    <property type="protein sequence ID" value="KAH0890557.1"/>
    <property type="molecule type" value="Genomic_DNA"/>
</dbReference>
<protein>
    <recommendedName>
        <fullName evidence="3">Secreted protein</fullName>
    </recommendedName>
</protein>
<name>A0ABQ8AE29_BRANA</name>
<organism evidence="1 2">
    <name type="scientific">Brassica napus</name>
    <name type="common">Rape</name>
    <dbReference type="NCBI Taxonomy" id="3708"/>
    <lineage>
        <taxon>Eukaryota</taxon>
        <taxon>Viridiplantae</taxon>
        <taxon>Streptophyta</taxon>
        <taxon>Embryophyta</taxon>
        <taxon>Tracheophyta</taxon>
        <taxon>Spermatophyta</taxon>
        <taxon>Magnoliopsida</taxon>
        <taxon>eudicotyledons</taxon>
        <taxon>Gunneridae</taxon>
        <taxon>Pentapetalae</taxon>
        <taxon>rosids</taxon>
        <taxon>malvids</taxon>
        <taxon>Brassicales</taxon>
        <taxon>Brassicaceae</taxon>
        <taxon>Brassiceae</taxon>
        <taxon>Brassica</taxon>
    </lineage>
</organism>
<sequence length="100" mass="11974">MIIPDILRNMNWNEIIVVCWAIIATELMQAVRRIYRRDTDPPHCTRKECYARRSTYVISISIMRSPKKKTCHLHDVFRIFLDALKKRAYIRDFVTCDQNS</sequence>
<proteinExistence type="predicted"/>
<dbReference type="Proteomes" id="UP000824890">
    <property type="component" value="Unassembled WGS sequence"/>
</dbReference>
<accession>A0ABQ8AE29</accession>
<reference evidence="1 2" key="1">
    <citation type="submission" date="2021-05" db="EMBL/GenBank/DDBJ databases">
        <title>Genome Assembly of Synthetic Allotetraploid Brassica napus Reveals Homoeologous Exchanges between Subgenomes.</title>
        <authorList>
            <person name="Davis J.T."/>
        </authorList>
    </citation>
    <scope>NUCLEOTIDE SEQUENCE [LARGE SCALE GENOMIC DNA]</scope>
    <source>
        <strain evidence="2">cv. Da-Ae</strain>
        <tissue evidence="1">Seedling</tissue>
    </source>
</reference>
<gene>
    <name evidence="1" type="ORF">HID58_052986</name>
</gene>
<keyword evidence="2" id="KW-1185">Reference proteome</keyword>
<evidence type="ECO:0000313" key="2">
    <source>
        <dbReference type="Proteomes" id="UP000824890"/>
    </source>
</evidence>
<comment type="caution">
    <text evidence="1">The sequence shown here is derived from an EMBL/GenBank/DDBJ whole genome shotgun (WGS) entry which is preliminary data.</text>
</comment>
<evidence type="ECO:0008006" key="3">
    <source>
        <dbReference type="Google" id="ProtNLM"/>
    </source>
</evidence>
<evidence type="ECO:0000313" key="1">
    <source>
        <dbReference type="EMBL" id="KAH0890557.1"/>
    </source>
</evidence>